<dbReference type="InterPro" id="IPR040922">
    <property type="entry name" value="Ribosomal_mL59_dom"/>
</dbReference>
<organism evidence="3">
    <name type="scientific">Hanusia phi</name>
    <dbReference type="NCBI Taxonomy" id="3032"/>
    <lineage>
        <taxon>Eukaryota</taxon>
        <taxon>Cryptophyceae</taxon>
        <taxon>Pyrenomonadales</taxon>
        <taxon>Geminigeraceae</taxon>
        <taxon>Hanusia</taxon>
    </lineage>
</organism>
<name>A0A7S0EGJ4_9CRYP</name>
<feature type="domain" description="Large ribosomal subunit protein mL59" evidence="2">
    <location>
        <begin position="39"/>
        <end position="123"/>
    </location>
</feature>
<proteinExistence type="predicted"/>
<evidence type="ECO:0000256" key="1">
    <source>
        <dbReference type="SAM" id="MobiDB-lite"/>
    </source>
</evidence>
<sequence length="148" mass="17271">MVKASTGMASRRVTWGKSLAEKLAMLPHGAKPTKREDARPGMRHWTKPLFSKRHLKEMKKEAEAQGLAWPMAGEEKAPAAPLESFYEKTIFMSKGSKRERQYDERKKKIQDKMAEMPKLVEEHLAAQKQRRSRTVLEKLLEIPRRFRR</sequence>
<accession>A0A7S0EGJ4</accession>
<gene>
    <name evidence="3" type="ORF">HPHI1048_LOCUS9942</name>
</gene>
<dbReference type="AlphaFoldDB" id="A0A7S0EGJ4"/>
<protein>
    <recommendedName>
        <fullName evidence="2">Large ribosomal subunit protein mL59 domain-containing protein</fullName>
    </recommendedName>
</protein>
<feature type="region of interest" description="Disordered" evidence="1">
    <location>
        <begin position="25"/>
        <end position="48"/>
    </location>
</feature>
<reference evidence="3" key="1">
    <citation type="submission" date="2021-01" db="EMBL/GenBank/DDBJ databases">
        <authorList>
            <person name="Corre E."/>
            <person name="Pelletier E."/>
            <person name="Niang G."/>
            <person name="Scheremetjew M."/>
            <person name="Finn R."/>
            <person name="Kale V."/>
            <person name="Holt S."/>
            <person name="Cochrane G."/>
            <person name="Meng A."/>
            <person name="Brown T."/>
            <person name="Cohen L."/>
        </authorList>
    </citation>
    <scope>NUCLEOTIDE SEQUENCE</scope>
    <source>
        <strain evidence="3">CCMP325</strain>
    </source>
</reference>
<evidence type="ECO:0000259" key="2">
    <source>
        <dbReference type="Pfam" id="PF18126"/>
    </source>
</evidence>
<evidence type="ECO:0000313" key="3">
    <source>
        <dbReference type="EMBL" id="CAD8483157.1"/>
    </source>
</evidence>
<dbReference type="Pfam" id="PF18126">
    <property type="entry name" value="Mitoc_mL59"/>
    <property type="match status" value="1"/>
</dbReference>
<dbReference type="EMBL" id="HBEO01014587">
    <property type="protein sequence ID" value="CAD8483157.1"/>
    <property type="molecule type" value="Transcribed_RNA"/>
</dbReference>